<keyword evidence="5 7" id="KW-0472">Membrane</keyword>
<dbReference type="InterPro" id="IPR023996">
    <property type="entry name" value="TonB-dep_OMP_SusC/RagA"/>
</dbReference>
<dbReference type="EMBL" id="FRBL01000015">
    <property type="protein sequence ID" value="SHM95997.1"/>
    <property type="molecule type" value="Genomic_DNA"/>
</dbReference>
<keyword evidence="4 7" id="KW-0812">Transmembrane</keyword>
<reference evidence="9 10" key="1">
    <citation type="submission" date="2016-11" db="EMBL/GenBank/DDBJ databases">
        <authorList>
            <person name="Jaros S."/>
            <person name="Januszkiewicz K."/>
            <person name="Wedrychowicz H."/>
        </authorList>
    </citation>
    <scope>NUCLEOTIDE SEQUENCE [LARGE SCALE GENOMIC DNA]</scope>
    <source>
        <strain evidence="9 10">DSM 27406</strain>
    </source>
</reference>
<dbReference type="Gene3D" id="2.40.170.20">
    <property type="entry name" value="TonB-dependent receptor, beta-barrel domain"/>
    <property type="match status" value="1"/>
</dbReference>
<feature type="domain" description="TonB-dependent receptor plug" evidence="8">
    <location>
        <begin position="144"/>
        <end position="251"/>
    </location>
</feature>
<dbReference type="InterPro" id="IPR008969">
    <property type="entry name" value="CarboxyPept-like_regulatory"/>
</dbReference>
<dbReference type="AlphaFoldDB" id="A0A1M7MZ99"/>
<dbReference type="NCBIfam" id="TIGR04057">
    <property type="entry name" value="SusC_RagA_signa"/>
    <property type="match status" value="1"/>
</dbReference>
<comment type="similarity">
    <text evidence="7">Belongs to the TonB-dependent receptor family.</text>
</comment>
<gene>
    <name evidence="9" type="ORF">SAMN05444266_11562</name>
</gene>
<dbReference type="Pfam" id="PF13715">
    <property type="entry name" value="CarbopepD_reg_2"/>
    <property type="match status" value="1"/>
</dbReference>
<proteinExistence type="inferred from homology"/>
<dbReference type="GO" id="GO:0009279">
    <property type="term" value="C:cell outer membrane"/>
    <property type="evidence" value="ECO:0007669"/>
    <property type="project" value="UniProtKB-SubCell"/>
</dbReference>
<dbReference type="NCBIfam" id="TIGR04056">
    <property type="entry name" value="OMP_RagA_SusC"/>
    <property type="match status" value="1"/>
</dbReference>
<evidence type="ECO:0000256" key="2">
    <source>
        <dbReference type="ARBA" id="ARBA00022448"/>
    </source>
</evidence>
<dbReference type="InterPro" id="IPR023997">
    <property type="entry name" value="TonB-dep_OMP_SusC/RagA_CS"/>
</dbReference>
<evidence type="ECO:0000259" key="8">
    <source>
        <dbReference type="Pfam" id="PF07715"/>
    </source>
</evidence>
<evidence type="ECO:0000256" key="3">
    <source>
        <dbReference type="ARBA" id="ARBA00022452"/>
    </source>
</evidence>
<dbReference type="Gene3D" id="2.60.40.1120">
    <property type="entry name" value="Carboxypeptidase-like, regulatory domain"/>
    <property type="match status" value="1"/>
</dbReference>
<evidence type="ECO:0000256" key="1">
    <source>
        <dbReference type="ARBA" id="ARBA00004571"/>
    </source>
</evidence>
<keyword evidence="6 7" id="KW-0998">Cell outer membrane</keyword>
<evidence type="ECO:0000256" key="4">
    <source>
        <dbReference type="ARBA" id="ARBA00022692"/>
    </source>
</evidence>
<dbReference type="SUPFAM" id="SSF49464">
    <property type="entry name" value="Carboxypeptidase regulatory domain-like"/>
    <property type="match status" value="1"/>
</dbReference>
<evidence type="ECO:0000313" key="9">
    <source>
        <dbReference type="EMBL" id="SHM95997.1"/>
    </source>
</evidence>
<dbReference type="InterPro" id="IPR037066">
    <property type="entry name" value="Plug_dom_sf"/>
</dbReference>
<accession>A0A1M7MZ99</accession>
<keyword evidence="3 7" id="KW-1134">Transmembrane beta strand</keyword>
<dbReference type="Pfam" id="PF07715">
    <property type="entry name" value="Plug"/>
    <property type="match status" value="1"/>
</dbReference>
<dbReference type="Proteomes" id="UP000184420">
    <property type="component" value="Unassembled WGS sequence"/>
</dbReference>
<evidence type="ECO:0000256" key="6">
    <source>
        <dbReference type="ARBA" id="ARBA00023237"/>
    </source>
</evidence>
<evidence type="ECO:0000313" key="10">
    <source>
        <dbReference type="Proteomes" id="UP000184420"/>
    </source>
</evidence>
<organism evidence="9 10">
    <name type="scientific">Chitinophaga jiangningensis</name>
    <dbReference type="NCBI Taxonomy" id="1419482"/>
    <lineage>
        <taxon>Bacteria</taxon>
        <taxon>Pseudomonadati</taxon>
        <taxon>Bacteroidota</taxon>
        <taxon>Chitinophagia</taxon>
        <taxon>Chitinophagales</taxon>
        <taxon>Chitinophagaceae</taxon>
        <taxon>Chitinophaga</taxon>
    </lineage>
</organism>
<name>A0A1M7MZ99_9BACT</name>
<keyword evidence="2 7" id="KW-0813">Transport</keyword>
<dbReference type="Gene3D" id="2.170.130.10">
    <property type="entry name" value="TonB-dependent receptor, plug domain"/>
    <property type="match status" value="1"/>
</dbReference>
<sequence length="1057" mass="115838">MACAVVITHYSERACIAPFTQLNLLNHHLMLQRLLLFMLVLLGPLSGFAQSRTVTGTVYSARDKEPLPGATIVVKGTSNGTATGPDGSFKLEVKDAAATTLVVSYVGMTPQEVGITTTPIRVDLSSSSKDIDEVVVIAYGTGKKNSLTGSVATIKGDALENRQISSVSRGLQGQVAGVQSTAQSGQPGTDATIRIRGVGSINASSDPLYVVDGAPYSGSINAINPTDIESISVLKDAASSALYGSRGANGVIIITTKKGRGQGTTIDARVSQGYSKRAVDNYKTMGTDDYFRLYWEALRNTGLTNGLSAAQAAASASSNVVGDLGINPYGTAYPEPVGTDGKLVQGAHTLWNDDWDKAMQRTGHRTQADLNISGTSEKSRYYIAGGYLDDQGIYLGSGFKRYTVRSNVELDAKKWLKVGLNLAGAHSDQQAPPSEDSRSDNYVNYGRLMPSFYPIYQRDPATGAYKLDAAGNKVFDYGDYRPSASNPNTNLVQTADIDKHNVTRDDISARVYGEATIWDQLKFKTTYSADYTQRMTHDYTNPTLGFDASIGGTVDRGSYRTFSWTWNNIFTYDKTFQEKHHISLLAGQEAYKYQFTFIDGNRSGFSLPGLDEPADASVLLGFTGYSDATSISSYLSRAEYDYKGKYFFSGSLRRDGSSRFSPDRRWGTFWSLGGSWKMTEESWLKSSKWLDLLTLRASYGAQGNDNLGSFYGYKALYVVNSNLGEGGTYRDTLANSNLKWETNLNLNVGVDWSMFNNRFGGTIEFFERKSKDLLYQQPLAPSTGYPSIARNIGALRNRGVDITLRGVPVSTADFNWTVELNMTHYKNVVTSLPQKEIISGTKKLMEGQSIYEFYLRQWAGVDEKTGAPLWYVIDANGNKSTTSNYAAGTLAYSGSALPDLYGGINNSFSYKGLSFSFMWAYSLGGKILDNDYPFLMHTGNNFGRAWSAEMLNRWTPENTKTDVPALTTNNTNWTSASTRFLYDASYARLKTVNLSYQLPKALMDKAHLNGITVYVQGENLITIYNHKGMDPEQAIGGVTYYRYPAIKSVSAGINLSF</sequence>
<evidence type="ECO:0000256" key="7">
    <source>
        <dbReference type="PROSITE-ProRule" id="PRU01360"/>
    </source>
</evidence>
<dbReference type="FunFam" id="2.170.130.10:FF:000008">
    <property type="entry name" value="SusC/RagA family TonB-linked outer membrane protein"/>
    <property type="match status" value="1"/>
</dbReference>
<protein>
    <submittedName>
        <fullName evidence="9">TonB-linked outer membrane protein, SusC/RagA family</fullName>
    </submittedName>
</protein>
<dbReference type="STRING" id="1419482.SAMN05444266_11562"/>
<evidence type="ECO:0000256" key="5">
    <source>
        <dbReference type="ARBA" id="ARBA00023136"/>
    </source>
</evidence>
<dbReference type="InterPro" id="IPR036942">
    <property type="entry name" value="Beta-barrel_TonB_sf"/>
</dbReference>
<dbReference type="InterPro" id="IPR039426">
    <property type="entry name" value="TonB-dep_rcpt-like"/>
</dbReference>
<dbReference type="PROSITE" id="PS52016">
    <property type="entry name" value="TONB_DEPENDENT_REC_3"/>
    <property type="match status" value="1"/>
</dbReference>
<comment type="subcellular location">
    <subcellularLocation>
        <location evidence="1 7">Cell outer membrane</location>
        <topology evidence="1 7">Multi-pass membrane protein</topology>
    </subcellularLocation>
</comment>
<dbReference type="SUPFAM" id="SSF56935">
    <property type="entry name" value="Porins"/>
    <property type="match status" value="1"/>
</dbReference>
<keyword evidence="10" id="KW-1185">Reference proteome</keyword>
<dbReference type="InterPro" id="IPR012910">
    <property type="entry name" value="Plug_dom"/>
</dbReference>